<dbReference type="InterPro" id="IPR056899">
    <property type="entry name" value="Ig_NUP210_9th"/>
</dbReference>
<reference evidence="11" key="2">
    <citation type="submission" date="2025-09" db="UniProtKB">
        <authorList>
            <consortium name="Ensembl"/>
        </authorList>
    </citation>
    <scope>IDENTIFICATION</scope>
</reference>
<dbReference type="InterPro" id="IPR055094">
    <property type="entry name" value="NUP210_Ig15"/>
</dbReference>
<dbReference type="InterPro" id="IPR055097">
    <property type="entry name" value="Ig_NUP210_2nd"/>
</dbReference>
<dbReference type="Pfam" id="PF24902">
    <property type="entry name" value="Ig_NUP210_9th"/>
    <property type="match status" value="1"/>
</dbReference>
<dbReference type="InterPro" id="IPR008964">
    <property type="entry name" value="Invasin/intimin_cell_adhesion"/>
</dbReference>
<dbReference type="Pfam" id="PF26182">
    <property type="entry name" value="Ig_NUP210_5th"/>
    <property type="match status" value="1"/>
</dbReference>
<feature type="domain" description="NUP210 Ig-like" evidence="6">
    <location>
        <begin position="816"/>
        <end position="884"/>
    </location>
</feature>
<evidence type="ECO:0000259" key="1">
    <source>
        <dbReference type="Pfam" id="PF02368"/>
    </source>
</evidence>
<feature type="domain" description="NUP210 Ig-like" evidence="7">
    <location>
        <begin position="465"/>
        <end position="553"/>
    </location>
</feature>
<feature type="domain" description="BIG2" evidence="1">
    <location>
        <begin position="984"/>
        <end position="1038"/>
    </location>
</feature>
<sequence>QDERQCSQRAVVQARSSQPTRLTSIIFAEDIMLRCDAIVDIIHDIQIVSTTRELYLEDSPLELKIQALDSEGNTFSTLAGLVFDWTIVKDTEADGFSDSHNALRILKFLESTYIPPSYISEMEKVAKQGDTILVSGMKTGSSKLKARIQESVYKHVHPAEVRLLILENILLNPAYDIYLLVGTSVQYRVQKIRQGKITELTMPSDQYELQLQNNVLGPEGDPSWPVAKLDQATSVVTALQQGQTNLILGHKSIRMQGVSRLPNSTIYVVNPGYLGFTVHPGDRWVLETGRFYEITVEVYDKSSNKVYLSDNIRINTKLSKEYFEVLKSSLNGSYHYVKAIRKGQTIIDAALTSVVDQVCFYNSSALLVVRNQQDVEIYVPIVLSPSILTFPWQPKAGVYQYTIQVHGGSGNFSWTYSNQAVATVTVKGVMTTGSDIGVSVIQAIDVQNPLHYGEMKVYVTEPSGMEFTPCQVEARVGQILELPLRINGLTNVETGETVPLSDCSHFDLLVEVENRGVFRPLQGRLKPTADFCSGVRVKAEAQGYTTLVVSYTHGHVHLSASITVAAYLQLKAIDPPSVALVTLGSSKDMLFEGGPRPWVQEPSKFFRNVTAEDAESIGLSLFGPATSRNSIQHWVRVSCKSLGEQVIGNHPTITNPFPAVEPVVVKFICAVPSRLTLTPVYGSPQLDLSCPLLQQNKQVVPVSNYRNPVLDLAAYDQQGSKFDNFSSLSVTWESTKMSLANIEPDMPMELTLKEDGSGQKKMHGLQTVLVHNESGTTAISATAKGYQQSHLKASKYEPLLPVSATIELILVEDVKVNPADVSIYNHPDVQAELFIKEGSGYFFINTSVANVVRVVHPLLPGSVTVMIHDLCLAFPAPAKAEIYVSDIQELYVRVVDKVEIGKTVKAYVRVLDDSKKPFLAKYFAVMDLKLRAASQIVSLVPLSEALDDHTAAFLVHGMAIGQTSLMATVADKRGQRINSAPQQIEITSEGGPQPQSNIIFSISNEKIASVNSTGLVRGVAIGNGTVTGVVQAVDAETGKLVVVSQDKVEVEVVQLTAVRIRAPITRMKTDTQMPVYVMGITSSQTPFSFGNAVPGLTFHWSVTKRDTLDIKTRHSEASFQLPAKYNFAMDVYGRVKGRTGLKVVVKVLDPSANQFYNMARELSDEIQIQVFEKLHLITPEVEAEQILMSPNSFIKLQTNRDRVASLSYRVLDEPDKVPVVKIDERGFLNSGSLIGSSTIEVISQESFGINQTIVAAVYPISYLRISMSPVLHTQNKEALLALPLGVTLTFTVHFHDNSGDVFHSHNSVLNFATNRDDFVQIGKGATNNTFVIRTVNVGLTLLKVWDAEHSGIADYIPLPVQHAIFPEVIDVVVGDVLCLSTSLTNQEGLPGVWSSSLRSVLQVDSRTGVAVARDSGVVTVYYEIPGLLKTYREVRLIFFFPLGECLPAQIEAIAELQPQSLINCHLDFNSDAFDFPARDIFIAEPGFDAVSGKKSPGRHFEFCCGLVQMPFASVQGSHFSGEQISTEVPFNPGFYADQTEMLLSNHYTSSDVKIFGATEILDTLEVSVSLENDLEILTVECVPPQFSLLCWDSRNV</sequence>
<dbReference type="PANTHER" id="PTHR23019">
    <property type="entry name" value="NUCLEAR PORE MEMBRANE GLYCOPROTEIN GP210-RELATED"/>
    <property type="match status" value="1"/>
</dbReference>
<dbReference type="InterPro" id="IPR003343">
    <property type="entry name" value="Big_2"/>
</dbReference>
<dbReference type="Pfam" id="PF22963">
    <property type="entry name" value="Ig_NUP210_3rd"/>
    <property type="match status" value="1"/>
</dbReference>
<feature type="domain" description="NUP210 Ig-like" evidence="9">
    <location>
        <begin position="1363"/>
        <end position="1433"/>
    </location>
</feature>
<dbReference type="GO" id="GO:0005643">
    <property type="term" value="C:nuclear pore"/>
    <property type="evidence" value="ECO:0007669"/>
    <property type="project" value="TreeGrafter"/>
</dbReference>
<dbReference type="Pfam" id="PF22969">
    <property type="entry name" value="Ig_NUP210_2nd"/>
    <property type="match status" value="1"/>
</dbReference>
<dbReference type="Proteomes" id="UP000694567">
    <property type="component" value="Unplaced"/>
</dbReference>
<evidence type="ECO:0000259" key="3">
    <source>
        <dbReference type="Pfam" id="PF22962"/>
    </source>
</evidence>
<proteinExistence type="predicted"/>
<evidence type="ECO:0000259" key="8">
    <source>
        <dbReference type="Pfam" id="PF24991"/>
    </source>
</evidence>
<feature type="domain" description="NUP210 Ig-like" evidence="2">
    <location>
        <begin position="1258"/>
        <end position="1360"/>
    </location>
</feature>
<keyword evidence="12" id="KW-1185">Reference proteome</keyword>
<dbReference type="Pfam" id="PF26181">
    <property type="entry name" value="Ig_NUP210_13th"/>
    <property type="match status" value="1"/>
</dbReference>
<evidence type="ECO:0000259" key="5">
    <source>
        <dbReference type="Pfam" id="PF22969"/>
    </source>
</evidence>
<feature type="domain" description="NUP210 Ig-like" evidence="4">
    <location>
        <begin position="167"/>
        <end position="271"/>
    </location>
</feature>
<dbReference type="Pfam" id="PF22962">
    <property type="entry name" value="Ig_NUP210_7th"/>
    <property type="match status" value="1"/>
</dbReference>
<dbReference type="Pfam" id="PF24935">
    <property type="entry name" value="Ig_NUP210_6th"/>
    <property type="match status" value="1"/>
</dbReference>
<dbReference type="InterPro" id="IPR056897">
    <property type="entry name" value="Ig_NUP210_4th"/>
</dbReference>
<dbReference type="Gene3D" id="2.60.40.1080">
    <property type="match status" value="1"/>
</dbReference>
<evidence type="ECO:0000259" key="9">
    <source>
        <dbReference type="Pfam" id="PF25354"/>
    </source>
</evidence>
<accession>A0A8C0EIM9</accession>
<name>A0A8C0EIM9_BUBBB</name>
<dbReference type="Pfam" id="PF22959">
    <property type="entry name" value="Ig_NUP210_15th"/>
    <property type="match status" value="1"/>
</dbReference>
<dbReference type="Pfam" id="PF25354">
    <property type="entry name" value="Ig_NUP210_16th"/>
    <property type="match status" value="1"/>
</dbReference>
<feature type="domain" description="NUP210 Ig-like" evidence="5">
    <location>
        <begin position="49"/>
        <end position="158"/>
    </location>
</feature>
<dbReference type="InterPro" id="IPR055099">
    <property type="entry name" value="Ig_NUP210_7th"/>
</dbReference>
<evidence type="ECO:0000259" key="7">
    <source>
        <dbReference type="Pfam" id="PF24935"/>
    </source>
</evidence>
<dbReference type="InterPro" id="IPR045197">
    <property type="entry name" value="NUP210-like"/>
</dbReference>
<organism evidence="11 12">
    <name type="scientific">Bubo bubo</name>
    <name type="common">Eurasian eagle-owl</name>
    <name type="synonym">Strix bubo</name>
    <dbReference type="NCBI Taxonomy" id="30461"/>
    <lineage>
        <taxon>Eukaryota</taxon>
        <taxon>Metazoa</taxon>
        <taxon>Chordata</taxon>
        <taxon>Craniata</taxon>
        <taxon>Vertebrata</taxon>
        <taxon>Euteleostomi</taxon>
        <taxon>Archelosauria</taxon>
        <taxon>Archosauria</taxon>
        <taxon>Dinosauria</taxon>
        <taxon>Saurischia</taxon>
        <taxon>Theropoda</taxon>
        <taxon>Coelurosauria</taxon>
        <taxon>Aves</taxon>
        <taxon>Neognathae</taxon>
        <taxon>Neoaves</taxon>
        <taxon>Telluraves</taxon>
        <taxon>Strigiformes</taxon>
        <taxon>Strigidae</taxon>
        <taxon>Bubo</taxon>
    </lineage>
</organism>
<protein>
    <submittedName>
        <fullName evidence="11">Nucleoporin 210</fullName>
    </submittedName>
</protein>
<evidence type="ECO:0000313" key="11">
    <source>
        <dbReference type="Ensembl" id="ENSBOBP00000004473.1"/>
    </source>
</evidence>
<evidence type="ECO:0000259" key="2">
    <source>
        <dbReference type="Pfam" id="PF22959"/>
    </source>
</evidence>
<feature type="domain" description="NUP210 fourth Ig-like" evidence="8">
    <location>
        <begin position="281"/>
        <end position="357"/>
    </location>
</feature>
<dbReference type="Pfam" id="PF26184">
    <property type="entry name" value="Ig_NUP210_8th"/>
    <property type="match status" value="1"/>
</dbReference>
<evidence type="ECO:0000259" key="6">
    <source>
        <dbReference type="Pfam" id="PF24902"/>
    </source>
</evidence>
<dbReference type="Pfam" id="PF24991">
    <property type="entry name" value="Ig_NUP210_4th"/>
    <property type="match status" value="1"/>
</dbReference>
<reference evidence="11" key="1">
    <citation type="submission" date="2025-08" db="UniProtKB">
        <authorList>
            <consortium name="Ensembl"/>
        </authorList>
    </citation>
    <scope>IDENTIFICATION</scope>
</reference>
<feature type="domain" description="NUP210 Ig-like" evidence="10">
    <location>
        <begin position="1054"/>
        <end position="1170"/>
    </location>
</feature>
<dbReference type="Pfam" id="PF02368">
    <property type="entry name" value="Big_2"/>
    <property type="match status" value="1"/>
</dbReference>
<evidence type="ECO:0000259" key="4">
    <source>
        <dbReference type="Pfam" id="PF22963"/>
    </source>
</evidence>
<dbReference type="Pfam" id="PF26183">
    <property type="entry name" value="Ig_NUP210_14th"/>
    <property type="match status" value="1"/>
</dbReference>
<dbReference type="Ensembl" id="ENSBOBT00000004584.1">
    <property type="protein sequence ID" value="ENSBOBP00000004473.1"/>
    <property type="gene ID" value="ENSBOBG00000002297.1"/>
</dbReference>
<evidence type="ECO:0000259" key="10">
    <source>
        <dbReference type="Pfam" id="PF26181"/>
    </source>
</evidence>
<dbReference type="SUPFAM" id="SSF49373">
    <property type="entry name" value="Invasin/intimin cell-adhesion fragments"/>
    <property type="match status" value="2"/>
</dbReference>
<evidence type="ECO:0000313" key="12">
    <source>
        <dbReference type="Proteomes" id="UP000694567"/>
    </source>
</evidence>
<dbReference type="FunFam" id="2.60.40.1080:FF:000007">
    <property type="entry name" value="Nuclear Pore complex Protein"/>
    <property type="match status" value="1"/>
</dbReference>
<feature type="domain" description="NUP210 Ig-like" evidence="3">
    <location>
        <begin position="573"/>
        <end position="670"/>
    </location>
</feature>
<dbReference type="InterPro" id="IPR057586">
    <property type="entry name" value="Ig_NUP210_16th"/>
</dbReference>
<dbReference type="InterPro" id="IPR056898">
    <property type="entry name" value="Ig_NUP210_6th"/>
</dbReference>
<dbReference type="InterPro" id="IPR058779">
    <property type="entry name" value="Ig_NUP210_13th"/>
</dbReference>
<dbReference type="InterPro" id="IPR055098">
    <property type="entry name" value="Ig_NUP210_3rd"/>
</dbReference>
<dbReference type="PANTHER" id="PTHR23019:SF2">
    <property type="entry name" value="NUCLEAR PORE MEMBRANE GLYCOPROTEIN 210"/>
    <property type="match status" value="1"/>
</dbReference>